<dbReference type="InParanoid" id="A0A168M316"/>
<dbReference type="PANTHER" id="PTHR46579:SF1">
    <property type="entry name" value="F5_8 TYPE C DOMAIN-CONTAINING PROTEIN"/>
    <property type="match status" value="1"/>
</dbReference>
<name>A0A168M316_ABSGL</name>
<gene>
    <name evidence="1" type="primary">ABSGL_03395.1 scaffold 4591</name>
</gene>
<protein>
    <submittedName>
        <fullName evidence="1">Uncharacterized protein</fullName>
    </submittedName>
</protein>
<dbReference type="InterPro" id="IPR004242">
    <property type="entry name" value="Transposase_21"/>
</dbReference>
<proteinExistence type="predicted"/>
<dbReference type="Proteomes" id="UP000078561">
    <property type="component" value="Unassembled WGS sequence"/>
</dbReference>
<dbReference type="AlphaFoldDB" id="A0A168M316"/>
<reference evidence="1" key="1">
    <citation type="submission" date="2016-04" db="EMBL/GenBank/DDBJ databases">
        <authorList>
            <person name="Evans L.H."/>
            <person name="Alamgir A."/>
            <person name="Owens N."/>
            <person name="Weber N.D."/>
            <person name="Virtaneva K."/>
            <person name="Barbian K."/>
            <person name="Babar A."/>
            <person name="Rosenke K."/>
        </authorList>
    </citation>
    <scope>NUCLEOTIDE SEQUENCE [LARGE SCALE GENOMIC DNA]</scope>
    <source>
        <strain evidence="1">CBS 101.48</strain>
    </source>
</reference>
<sequence length="731" mass="82555">MMFEDDDDLSTCRHCNTDRPSILPSSGLPESYVSVASISDIVASKLYHPLTRSQLLHRSTRQNEVDKVTDVFDGAMYKGMVGSGFFDSPYDVAITLGIDGFAPFNKGLFTATIVNMTIMNIDPKNRYKKHNMAQIMLIPGYHKPKNLESFLSPMLQELEHLSRIGIKVRTVDEGTITAKVHLMAFFGDIPAVADLANHSGHVSYNGCRMCLVRGVVGESALHRSGGMYFPGKTSLNAMRQPDEYKYGGANGIGASAVASLLTFNGPHFFGLDEMHLLGHGLAKMLFNLFEPVNKNIYANVRDKRRYNTTPDYPFSIDDHGIHYSIIKVGKDMLSSKPDIPLSFFNGNWDNIQQHQSARAVDWMDFLLFVVPTLVIPSLHHPEAREKLKNLIISIHLCLRWELSESDIIFIETSMSRFQTYLHRQILKTYLIRRCCTMNIHYLGHIAYIIRQLGPMPSYSCRPLERTIGQFKNMPLSRQSPATSYRKLSNGVQVDGLLLLMSSLVCHTLHDAIELILQTELQINHVLALEALEENAVTDCVILKGQPVKSPEPPHPTTIDVLVFATNWYFRSLNTDSNITISSDDQMIYYKHVEYDGKIYRSIYSQSSARSTSVKFGQATVLFRASNDEYFFGLVHFFFQVTIGDTIHKLVALQVLKGVDQNDNLYPVWNHGSGHYDRLLVMKVESMVDAVGILVDSSNLAIKHLVPSRQLVWDLKVLTNINDIKLKLRHPH</sequence>
<dbReference type="PANTHER" id="PTHR46579">
    <property type="entry name" value="F5/8 TYPE C DOMAIN-CONTAINING PROTEIN-RELATED"/>
    <property type="match status" value="1"/>
</dbReference>
<evidence type="ECO:0000313" key="2">
    <source>
        <dbReference type="Proteomes" id="UP000078561"/>
    </source>
</evidence>
<dbReference type="STRING" id="4829.A0A168M316"/>
<organism evidence="1">
    <name type="scientific">Absidia glauca</name>
    <name type="common">Pin mould</name>
    <dbReference type="NCBI Taxonomy" id="4829"/>
    <lineage>
        <taxon>Eukaryota</taxon>
        <taxon>Fungi</taxon>
        <taxon>Fungi incertae sedis</taxon>
        <taxon>Mucoromycota</taxon>
        <taxon>Mucoromycotina</taxon>
        <taxon>Mucoromycetes</taxon>
        <taxon>Mucorales</taxon>
        <taxon>Cunninghamellaceae</taxon>
        <taxon>Absidia</taxon>
    </lineage>
</organism>
<evidence type="ECO:0000313" key="1">
    <source>
        <dbReference type="EMBL" id="SAL97870.1"/>
    </source>
</evidence>
<accession>A0A168M316</accession>
<keyword evidence="2" id="KW-1185">Reference proteome</keyword>
<dbReference type="EMBL" id="LT552038">
    <property type="protein sequence ID" value="SAL97870.1"/>
    <property type="molecule type" value="Genomic_DNA"/>
</dbReference>
<dbReference type="Pfam" id="PF02992">
    <property type="entry name" value="Transposase_21"/>
    <property type="match status" value="1"/>
</dbReference>
<dbReference type="OrthoDB" id="2289822at2759"/>